<dbReference type="NCBIfam" id="TIGR00771">
    <property type="entry name" value="DcuC"/>
    <property type="match status" value="1"/>
</dbReference>
<evidence type="ECO:0000256" key="7">
    <source>
        <dbReference type="ARBA" id="ARBA00023136"/>
    </source>
</evidence>
<proteinExistence type="inferred from homology"/>
<evidence type="ECO:0000313" key="9">
    <source>
        <dbReference type="EMBL" id="PWC12293.1"/>
    </source>
</evidence>
<dbReference type="GO" id="GO:0015556">
    <property type="term" value="F:C4-dicarboxylate transmembrane transporter activity"/>
    <property type="evidence" value="ECO:0007669"/>
    <property type="project" value="InterPro"/>
</dbReference>
<keyword evidence="6 8" id="KW-1133">Transmembrane helix</keyword>
<feature type="transmembrane region" description="Helical" evidence="8">
    <location>
        <begin position="246"/>
        <end position="266"/>
    </location>
</feature>
<dbReference type="InterPro" id="IPR004669">
    <property type="entry name" value="C4_dicarb_anaerob_car"/>
</dbReference>
<keyword evidence="4" id="KW-1003">Cell membrane</keyword>
<feature type="transmembrane region" description="Helical" evidence="8">
    <location>
        <begin position="110"/>
        <end position="129"/>
    </location>
</feature>
<feature type="transmembrane region" description="Helical" evidence="8">
    <location>
        <begin position="16"/>
        <end position="37"/>
    </location>
</feature>
<keyword evidence="10" id="KW-1185">Reference proteome</keyword>
<name>A0A2U1TSB4_9GAMM</name>
<evidence type="ECO:0000256" key="5">
    <source>
        <dbReference type="ARBA" id="ARBA00022692"/>
    </source>
</evidence>
<organism evidence="9 10">
    <name type="scientific">Brenneria roseae subsp. americana</name>
    <dbReference type="NCBI Taxonomy" id="1508507"/>
    <lineage>
        <taxon>Bacteria</taxon>
        <taxon>Pseudomonadati</taxon>
        <taxon>Pseudomonadota</taxon>
        <taxon>Gammaproteobacteria</taxon>
        <taxon>Enterobacterales</taxon>
        <taxon>Pectobacteriaceae</taxon>
        <taxon>Brenneria</taxon>
    </lineage>
</organism>
<dbReference type="GO" id="GO:0005886">
    <property type="term" value="C:plasma membrane"/>
    <property type="evidence" value="ECO:0007669"/>
    <property type="project" value="UniProtKB-SubCell"/>
</dbReference>
<dbReference type="PANTHER" id="PTHR42002">
    <property type="entry name" value="ANAEROBIC C4-DICARBOXYLATE TRANSPORTER DCUC-RELATED"/>
    <property type="match status" value="1"/>
</dbReference>
<sequence length="443" mass="46415">MLHSIHPAILSRYDGAYSVLQLILGILVLFATLWLLIKRHDTRTVLIGSGLLLCLVSFSPMDAFAAFSKRMTTAGLIEAICASMGFAYVMKYTRCDASLVQILTKGLSRLGIFLVPMAVMVTFVISIAIPSAAGVSAAVGATLIPLLIAAKVHPTIAGGAVLSGTLGAVLNPGVAHNAFIANIAKMNVMDLVFYHAPISIACGVICAVSLMIVAMVRKELNYQAGQDISATATVDTENPPDEKPHYLHALAPFIPVLLLVFSNAGWLGKTEMNVPAAMLIGSIYALFITRSSASQLTKEFFNGMGSAYANILGIIIAAAVFIEGLQACGIIKSFITLLTQYPEFARWGGTIGPFMMGLITGTGDATAFAFNEAVTPHAGSFGYEIPNLGVGVMLAACLGRNMSPLAGAAIVCAGLAGVNPVDMIKRTAPGMIVAVIVVALFFL</sequence>
<dbReference type="Pfam" id="PF03606">
    <property type="entry name" value="DcuC"/>
    <property type="match status" value="1"/>
</dbReference>
<evidence type="ECO:0000256" key="2">
    <source>
        <dbReference type="ARBA" id="ARBA00005275"/>
    </source>
</evidence>
<dbReference type="EMBL" id="QDKJ01000007">
    <property type="protein sequence ID" value="PWC12293.1"/>
    <property type="molecule type" value="Genomic_DNA"/>
</dbReference>
<comment type="similarity">
    <text evidence="2">Belongs to the DcuC/DcuD transporter (TC 2.A.61) family.</text>
</comment>
<accession>A0A2U1TSB4</accession>
<evidence type="ECO:0000256" key="6">
    <source>
        <dbReference type="ARBA" id="ARBA00022989"/>
    </source>
</evidence>
<feature type="transmembrane region" description="Helical" evidence="8">
    <location>
        <begin position="73"/>
        <end position="90"/>
    </location>
</feature>
<dbReference type="PANTHER" id="PTHR42002:SF2">
    <property type="entry name" value="ANAEROBIC C4-DICARBOXYLATE TRANSPORTER DCUC-RELATED"/>
    <property type="match status" value="1"/>
</dbReference>
<evidence type="ECO:0000256" key="3">
    <source>
        <dbReference type="ARBA" id="ARBA00022448"/>
    </source>
</evidence>
<evidence type="ECO:0000256" key="4">
    <source>
        <dbReference type="ARBA" id="ARBA00022475"/>
    </source>
</evidence>
<evidence type="ECO:0000256" key="1">
    <source>
        <dbReference type="ARBA" id="ARBA00004651"/>
    </source>
</evidence>
<feature type="transmembrane region" description="Helical" evidence="8">
    <location>
        <begin position="300"/>
        <end position="322"/>
    </location>
</feature>
<comment type="caution">
    <text evidence="9">The sequence shown here is derived from an EMBL/GenBank/DDBJ whole genome shotgun (WGS) entry which is preliminary data.</text>
</comment>
<reference evidence="9 10" key="1">
    <citation type="submission" date="2018-04" db="EMBL/GenBank/DDBJ databases">
        <title>Brenneria corticis sp.nov.</title>
        <authorList>
            <person name="Li Y."/>
        </authorList>
    </citation>
    <scope>NUCLEOTIDE SEQUENCE [LARGE SCALE GENOMIC DNA]</scope>
    <source>
        <strain evidence="9 10">LMG 27715</strain>
    </source>
</reference>
<feature type="transmembrane region" description="Helical" evidence="8">
    <location>
        <begin position="159"/>
        <end position="180"/>
    </location>
</feature>
<feature type="transmembrane region" description="Helical" evidence="8">
    <location>
        <begin position="192"/>
        <end position="216"/>
    </location>
</feature>
<evidence type="ECO:0000313" key="10">
    <source>
        <dbReference type="Proteomes" id="UP000245138"/>
    </source>
</evidence>
<dbReference type="AlphaFoldDB" id="A0A2U1TSB4"/>
<protein>
    <submittedName>
        <fullName evidence="9">C4-dicarboxylate ABC transporter</fullName>
    </submittedName>
</protein>
<keyword evidence="5 8" id="KW-0812">Transmembrane</keyword>
<dbReference type="InterPro" id="IPR018385">
    <property type="entry name" value="C4_dicarb_anaerob_car-like"/>
</dbReference>
<keyword evidence="7 8" id="KW-0472">Membrane</keyword>
<dbReference type="Proteomes" id="UP000245138">
    <property type="component" value="Unassembled WGS sequence"/>
</dbReference>
<feature type="transmembrane region" description="Helical" evidence="8">
    <location>
        <begin position="44"/>
        <end position="67"/>
    </location>
</feature>
<evidence type="ECO:0000256" key="8">
    <source>
        <dbReference type="SAM" id="Phobius"/>
    </source>
</evidence>
<comment type="subcellular location">
    <subcellularLocation>
        <location evidence="1">Cell membrane</location>
        <topology evidence="1">Multi-pass membrane protein</topology>
    </subcellularLocation>
</comment>
<dbReference type="NCBIfam" id="NF037994">
    <property type="entry name" value="DcuC_1"/>
    <property type="match status" value="1"/>
</dbReference>
<feature type="transmembrane region" description="Helical" evidence="8">
    <location>
        <begin position="272"/>
        <end position="288"/>
    </location>
</feature>
<gene>
    <name evidence="9" type="ORF">B4923_10615</name>
</gene>
<keyword evidence="3" id="KW-0813">Transport</keyword>
<dbReference type="OrthoDB" id="1675518at2"/>